<feature type="compositionally biased region" description="Basic and acidic residues" evidence="1">
    <location>
        <begin position="297"/>
        <end position="309"/>
    </location>
</feature>
<dbReference type="Proteomes" id="UP000268313">
    <property type="component" value="Unassembled WGS sequence"/>
</dbReference>
<keyword evidence="2" id="KW-1133">Transmembrane helix</keyword>
<name>A0A3A8K515_9BACT</name>
<proteinExistence type="predicted"/>
<evidence type="ECO:0000256" key="2">
    <source>
        <dbReference type="SAM" id="Phobius"/>
    </source>
</evidence>
<evidence type="ECO:0000256" key="1">
    <source>
        <dbReference type="SAM" id="MobiDB-lite"/>
    </source>
</evidence>
<sequence>MPLDLAAFQKTQVYQRRATVAEVLEDLHALDPRSQRAPESLSTHASRQTDGMGRLGKGLLLAAGVCIGVLLLVPLDQKGGVFALLLFFGSFMGLGGVLALIASWVGGRPPMEVSSSLLEERFVDPYEQQRRLLLATLLQRFQLDLLDDTPVDVTLDLSSSLDPSKRVHLGSYGTGIREEDFANPWLSLQGRLADGTRLHLSVVDVARMFQRTKDLPRKVKTRSKRRGVSLIQVALRVKPERHPGLAALEKRARDAVRLPHGATLKRVRVAEDRVELRVLLDEDWVAQAPDPSQVLPDKARKADAPKPDASRTATMMLLSLCQVLNHSSSQAQPGNVRSTS</sequence>
<reference evidence="4" key="1">
    <citation type="submission" date="2018-09" db="EMBL/GenBank/DDBJ databases">
        <authorList>
            <person name="Livingstone P.G."/>
            <person name="Whitworth D.E."/>
        </authorList>
    </citation>
    <scope>NUCLEOTIDE SEQUENCE [LARGE SCALE GENOMIC DNA]</scope>
    <source>
        <strain evidence="4">CA043D</strain>
    </source>
</reference>
<feature type="region of interest" description="Disordered" evidence="1">
    <location>
        <begin position="290"/>
        <end position="311"/>
    </location>
</feature>
<accession>A0A3A8K515</accession>
<dbReference type="RefSeq" id="WP_120603190.1">
    <property type="nucleotide sequence ID" value="NZ_JABFJX010000040.1"/>
</dbReference>
<dbReference type="EMBL" id="RAWE01000044">
    <property type="protein sequence ID" value="RKH03223.1"/>
    <property type="molecule type" value="Genomic_DNA"/>
</dbReference>
<keyword evidence="2" id="KW-0812">Transmembrane</keyword>
<evidence type="ECO:0000313" key="3">
    <source>
        <dbReference type="EMBL" id="RKH03223.1"/>
    </source>
</evidence>
<feature type="transmembrane region" description="Helical" evidence="2">
    <location>
        <begin position="81"/>
        <end position="105"/>
    </location>
</feature>
<protein>
    <submittedName>
        <fullName evidence="3">Uncharacterized protein</fullName>
    </submittedName>
</protein>
<keyword evidence="2" id="KW-0472">Membrane</keyword>
<organism evidence="3 4">
    <name type="scientific">Corallococcus carmarthensis</name>
    <dbReference type="NCBI Taxonomy" id="2316728"/>
    <lineage>
        <taxon>Bacteria</taxon>
        <taxon>Pseudomonadati</taxon>
        <taxon>Myxococcota</taxon>
        <taxon>Myxococcia</taxon>
        <taxon>Myxococcales</taxon>
        <taxon>Cystobacterineae</taxon>
        <taxon>Myxococcaceae</taxon>
        <taxon>Corallococcus</taxon>
    </lineage>
</organism>
<evidence type="ECO:0000313" key="4">
    <source>
        <dbReference type="Proteomes" id="UP000268313"/>
    </source>
</evidence>
<feature type="transmembrane region" description="Helical" evidence="2">
    <location>
        <begin position="55"/>
        <end position="75"/>
    </location>
</feature>
<keyword evidence="4" id="KW-1185">Reference proteome</keyword>
<gene>
    <name evidence="3" type="ORF">D7X32_14830</name>
</gene>
<dbReference type="OrthoDB" id="5509611at2"/>
<comment type="caution">
    <text evidence="3">The sequence shown here is derived from an EMBL/GenBank/DDBJ whole genome shotgun (WGS) entry which is preliminary data.</text>
</comment>
<dbReference type="AlphaFoldDB" id="A0A3A8K515"/>